<dbReference type="eggNOG" id="COG1129">
    <property type="taxonomic scope" value="Bacteria"/>
</dbReference>
<comment type="caution">
    <text evidence="12">The sequence shown here is derived from an EMBL/GenBank/DDBJ whole genome shotgun (WGS) entry which is preliminary data.</text>
</comment>
<dbReference type="SUPFAM" id="SSF52540">
    <property type="entry name" value="P-loop containing nucleoside triphosphate hydrolases"/>
    <property type="match status" value="2"/>
</dbReference>
<dbReference type="InterPro" id="IPR003593">
    <property type="entry name" value="AAA+_ATPase"/>
</dbReference>
<dbReference type="GO" id="GO:0005524">
    <property type="term" value="F:ATP binding"/>
    <property type="evidence" value="ECO:0007669"/>
    <property type="project" value="UniProtKB-KW"/>
</dbReference>
<dbReference type="PANTHER" id="PTHR43790">
    <property type="entry name" value="CARBOHYDRATE TRANSPORT ATP-BINDING PROTEIN MG119-RELATED"/>
    <property type="match status" value="1"/>
</dbReference>
<protein>
    <submittedName>
        <fullName evidence="12">ABC-type sugar transport system, ATPase component</fullName>
        <ecNumber evidence="12">3.6.3.17</ecNumber>
    </submittedName>
</protein>
<keyword evidence="5 12" id="KW-0762">Sugar transport</keyword>
<dbReference type="PROSITE" id="PS00211">
    <property type="entry name" value="ABC_TRANSPORTER_1"/>
    <property type="match status" value="1"/>
</dbReference>
<dbReference type="InterPro" id="IPR027417">
    <property type="entry name" value="P-loop_NTPase"/>
</dbReference>
<evidence type="ECO:0000256" key="10">
    <source>
        <dbReference type="ARBA" id="ARBA00023136"/>
    </source>
</evidence>
<proteinExistence type="predicted"/>
<keyword evidence="7" id="KW-0547">Nucleotide-binding</keyword>
<comment type="subcellular location">
    <subcellularLocation>
        <location evidence="2">Cell inner membrane</location>
    </subcellularLocation>
    <subcellularLocation>
        <location evidence="1">Cell membrane</location>
        <topology evidence="1">Peripheral membrane protein</topology>
    </subcellularLocation>
</comment>
<evidence type="ECO:0000256" key="6">
    <source>
        <dbReference type="ARBA" id="ARBA00022737"/>
    </source>
</evidence>
<evidence type="ECO:0000256" key="2">
    <source>
        <dbReference type="ARBA" id="ARBA00004533"/>
    </source>
</evidence>
<evidence type="ECO:0000259" key="11">
    <source>
        <dbReference type="PROSITE" id="PS50893"/>
    </source>
</evidence>
<dbReference type="CDD" id="cd03215">
    <property type="entry name" value="ABC_Carb_Monos_II"/>
    <property type="match status" value="1"/>
</dbReference>
<keyword evidence="9" id="KW-1278">Translocase</keyword>
<dbReference type="Pfam" id="PF00005">
    <property type="entry name" value="ABC_tran"/>
    <property type="match status" value="2"/>
</dbReference>
<evidence type="ECO:0000256" key="9">
    <source>
        <dbReference type="ARBA" id="ARBA00022967"/>
    </source>
</evidence>
<dbReference type="EC" id="3.6.3.17" evidence="12"/>
<evidence type="ECO:0000313" key="12">
    <source>
        <dbReference type="EMBL" id="EMS71606.1"/>
    </source>
</evidence>
<keyword evidence="4" id="KW-1003">Cell membrane</keyword>
<dbReference type="STRING" id="1195236.CTER_2417"/>
<dbReference type="Gene3D" id="3.40.50.300">
    <property type="entry name" value="P-loop containing nucleotide triphosphate hydrolases"/>
    <property type="match status" value="2"/>
</dbReference>
<dbReference type="PANTHER" id="PTHR43790:SF9">
    <property type="entry name" value="GALACTOFURANOSE TRANSPORTER ATP-BINDING PROTEIN YTFR"/>
    <property type="match status" value="1"/>
</dbReference>
<dbReference type="FunFam" id="3.40.50.300:FF:000126">
    <property type="entry name" value="Galactose/methyl galactoside import ATP-binding protein MglA"/>
    <property type="match status" value="1"/>
</dbReference>
<evidence type="ECO:0000256" key="8">
    <source>
        <dbReference type="ARBA" id="ARBA00022840"/>
    </source>
</evidence>
<keyword evidence="12" id="KW-0378">Hydrolase</keyword>
<keyword evidence="3" id="KW-0813">Transport</keyword>
<dbReference type="InterPro" id="IPR003439">
    <property type="entry name" value="ABC_transporter-like_ATP-bd"/>
</dbReference>
<feature type="domain" description="ABC transporter" evidence="11">
    <location>
        <begin position="1"/>
        <end position="235"/>
    </location>
</feature>
<keyword evidence="10" id="KW-0472">Membrane</keyword>
<dbReference type="FunFam" id="3.40.50.300:FF:000127">
    <property type="entry name" value="Ribose import ATP-binding protein RbsA"/>
    <property type="match status" value="1"/>
</dbReference>
<keyword evidence="8" id="KW-0067">ATP-binding</keyword>
<dbReference type="CDD" id="cd03216">
    <property type="entry name" value="ABC_Carb_Monos_I"/>
    <property type="match status" value="1"/>
</dbReference>
<reference evidence="12 13" key="1">
    <citation type="journal article" date="2013" name="Genome Announc.">
        <title>Draft Genome Sequence of the Cellulolytic, Mesophilic, Anaerobic Bacterium Clostridium termitidis Strain CT1112 (DSM 5398).</title>
        <authorList>
            <person name="Lal S."/>
            <person name="Ramachandran U."/>
            <person name="Zhang X."/>
            <person name="Munir R."/>
            <person name="Sparling R."/>
            <person name="Levin D.B."/>
        </authorList>
    </citation>
    <scope>NUCLEOTIDE SEQUENCE [LARGE SCALE GENOMIC DNA]</scope>
    <source>
        <strain evidence="12 13">CT1112</strain>
    </source>
</reference>
<keyword evidence="13" id="KW-1185">Reference proteome</keyword>
<evidence type="ECO:0000256" key="3">
    <source>
        <dbReference type="ARBA" id="ARBA00022448"/>
    </source>
</evidence>
<feature type="domain" description="ABC transporter" evidence="11">
    <location>
        <begin position="247"/>
        <end position="489"/>
    </location>
</feature>
<evidence type="ECO:0000256" key="1">
    <source>
        <dbReference type="ARBA" id="ARBA00004202"/>
    </source>
</evidence>
<dbReference type="RefSeq" id="WP_004625941.1">
    <property type="nucleotide sequence ID" value="NZ_AORV01000035.1"/>
</dbReference>
<organism evidence="12 13">
    <name type="scientific">Ruminiclostridium cellobioparum subsp. termitidis CT1112</name>
    <dbReference type="NCBI Taxonomy" id="1195236"/>
    <lineage>
        <taxon>Bacteria</taxon>
        <taxon>Bacillati</taxon>
        <taxon>Bacillota</taxon>
        <taxon>Clostridia</taxon>
        <taxon>Eubacteriales</taxon>
        <taxon>Oscillospiraceae</taxon>
        <taxon>Ruminiclostridium</taxon>
    </lineage>
</organism>
<evidence type="ECO:0000256" key="7">
    <source>
        <dbReference type="ARBA" id="ARBA00022741"/>
    </source>
</evidence>
<sequence>MKDISKSFTGVNVLRDVHFKLEKGTVHALMGENGAGKSTLMKILAGITKSDKGSICINGKSVEINSPSDSQNLGIAMIHQELSPIPGMTVAENIYFGREPGKSVFVDYRQLYKQTEELLDRLHIKNISPREKLQNLQVADQQLIEIAKAISYNAEIIIMDEPTSAITDKEVENLFVIINNLRKAGKGIIYISHKMDEVFRISDEITVLRDGAYVDSWKAKDINNDILIRNMVGRELSEIFPKVHVPIGEKVLEVRNLTLQNKFHNINFDVRRGEILGIAGLVGAGRTEVMQALFGLTPADEGEIIFEGKKLNPREPREAIKNGLAFVTEDRKGEGLVPYMSVAHNITLASMKDFDKNFLIDMKSEDDVIQKQIASLRIRSYGKEQLVTSLSGGNQQKVVLAKWLIKKPKLLILDEPTRGIDVGAKSEIYKIMCDFVAKGNSIIMISSEMPEVMGMADRIVVLSNRRLGGELNREEFVQENIMRLAVSKM</sequence>
<evidence type="ECO:0000313" key="13">
    <source>
        <dbReference type="Proteomes" id="UP000014155"/>
    </source>
</evidence>
<dbReference type="EMBL" id="AORV01000035">
    <property type="protein sequence ID" value="EMS71606.1"/>
    <property type="molecule type" value="Genomic_DNA"/>
</dbReference>
<dbReference type="GO" id="GO:0015749">
    <property type="term" value="P:monosaccharide transmembrane transport"/>
    <property type="evidence" value="ECO:0007669"/>
    <property type="project" value="UniProtKB-ARBA"/>
</dbReference>
<evidence type="ECO:0000256" key="5">
    <source>
        <dbReference type="ARBA" id="ARBA00022597"/>
    </source>
</evidence>
<dbReference type="GO" id="GO:0005886">
    <property type="term" value="C:plasma membrane"/>
    <property type="evidence" value="ECO:0007669"/>
    <property type="project" value="UniProtKB-SubCell"/>
</dbReference>
<dbReference type="GO" id="GO:0016887">
    <property type="term" value="F:ATP hydrolysis activity"/>
    <property type="evidence" value="ECO:0007669"/>
    <property type="project" value="InterPro"/>
</dbReference>
<dbReference type="PROSITE" id="PS50893">
    <property type="entry name" value="ABC_TRANSPORTER_2"/>
    <property type="match status" value="2"/>
</dbReference>
<dbReference type="InterPro" id="IPR017871">
    <property type="entry name" value="ABC_transporter-like_CS"/>
</dbReference>
<name>S0FMN1_RUMCE</name>
<dbReference type="AlphaFoldDB" id="S0FMN1"/>
<accession>S0FMN1</accession>
<dbReference type="Proteomes" id="UP000014155">
    <property type="component" value="Unassembled WGS sequence"/>
</dbReference>
<dbReference type="InterPro" id="IPR050107">
    <property type="entry name" value="ABC_carbohydrate_import_ATPase"/>
</dbReference>
<evidence type="ECO:0000256" key="4">
    <source>
        <dbReference type="ARBA" id="ARBA00022475"/>
    </source>
</evidence>
<dbReference type="PATRIC" id="fig|1195236.3.peg.2731"/>
<keyword evidence="6" id="KW-0677">Repeat</keyword>
<dbReference type="SMART" id="SM00382">
    <property type="entry name" value="AAA"/>
    <property type="match status" value="2"/>
</dbReference>
<gene>
    <name evidence="12" type="ORF">CTER_2417</name>
</gene>